<reference evidence="12" key="1">
    <citation type="submission" date="2019-04" db="EMBL/GenBank/DDBJ databases">
        <title>Friends and foes A comparative genomics studyof 23 Aspergillus species from section Flavi.</title>
        <authorList>
            <consortium name="DOE Joint Genome Institute"/>
            <person name="Kjaerbolling I."/>
            <person name="Vesth T."/>
            <person name="Frisvad J.C."/>
            <person name="Nybo J.L."/>
            <person name="Theobald S."/>
            <person name="Kildgaard S."/>
            <person name="Isbrandt T."/>
            <person name="Kuo A."/>
            <person name="Sato A."/>
            <person name="Lyhne E.K."/>
            <person name="Kogle M.E."/>
            <person name="Wiebenga A."/>
            <person name="Kun R.S."/>
            <person name="Lubbers R.J."/>
            <person name="Makela M.R."/>
            <person name="Barry K."/>
            <person name="Chovatia M."/>
            <person name="Clum A."/>
            <person name="Daum C."/>
            <person name="Haridas S."/>
            <person name="He G."/>
            <person name="LaButti K."/>
            <person name="Lipzen A."/>
            <person name="Mondo S."/>
            <person name="Riley R."/>
            <person name="Salamov A."/>
            <person name="Simmons B.A."/>
            <person name="Magnuson J.K."/>
            <person name="Henrissat B."/>
            <person name="Mortensen U.H."/>
            <person name="Larsen T.O."/>
            <person name="Devries R.P."/>
            <person name="Grigoriev I.V."/>
            <person name="Machida M."/>
            <person name="Baker S.E."/>
            <person name="Andersen M.R."/>
        </authorList>
    </citation>
    <scope>NUCLEOTIDE SEQUENCE [LARGE SCALE GENOMIC DNA]</scope>
    <source>
        <strain evidence="12">CBS 553.77</strain>
    </source>
</reference>
<keyword evidence="3" id="KW-0645">Protease</keyword>
<feature type="domain" description="DUF3638" evidence="8">
    <location>
        <begin position="2031"/>
        <end position="2253"/>
    </location>
</feature>
<keyword evidence="5" id="KW-0378">Hydrolase</keyword>
<dbReference type="Proteomes" id="UP000327118">
    <property type="component" value="Unassembled WGS sequence"/>
</dbReference>
<dbReference type="GO" id="GO:0006508">
    <property type="term" value="P:proteolysis"/>
    <property type="evidence" value="ECO:0007669"/>
    <property type="project" value="UniProtKB-KW"/>
</dbReference>
<evidence type="ECO:0000259" key="9">
    <source>
        <dbReference type="Pfam" id="PF12359"/>
    </source>
</evidence>
<evidence type="ECO:0000256" key="6">
    <source>
        <dbReference type="ARBA" id="ARBA00022807"/>
    </source>
</evidence>
<evidence type="ECO:0000256" key="7">
    <source>
        <dbReference type="SAM" id="MobiDB-lite"/>
    </source>
</evidence>
<comment type="catalytic activity">
    <reaction evidence="1">
        <text>Thiol-dependent hydrolysis of ester, thioester, amide, peptide and isopeptide bonds formed by the C-terminal Gly of ubiquitin (a 76-residue protein attached to proteins as an intracellular targeting signal).</text>
        <dbReference type="EC" id="3.4.19.12"/>
    </reaction>
</comment>
<dbReference type="InterPro" id="IPR051346">
    <property type="entry name" value="OTU_Deubiquitinase"/>
</dbReference>
<feature type="domain" description="DUF6606" evidence="10">
    <location>
        <begin position="8"/>
        <end position="280"/>
    </location>
</feature>
<feature type="compositionally biased region" description="Acidic residues" evidence="7">
    <location>
        <begin position="3150"/>
        <end position="3163"/>
    </location>
</feature>
<dbReference type="OrthoDB" id="3182339at2759"/>
<dbReference type="Gene3D" id="3.40.50.300">
    <property type="entry name" value="P-loop containing nucleotide triphosphate hydrolases"/>
    <property type="match status" value="1"/>
</dbReference>
<accession>A0A5N6Z7C6</accession>
<dbReference type="Pfam" id="PF12359">
    <property type="entry name" value="DUF3645"/>
    <property type="match status" value="1"/>
</dbReference>
<dbReference type="EC" id="3.4.19.12" evidence="2"/>
<dbReference type="Pfam" id="PF12340">
    <property type="entry name" value="DUF3638"/>
    <property type="match status" value="1"/>
</dbReference>
<dbReference type="InterPro" id="IPR022099">
    <property type="entry name" value="DUF3638"/>
</dbReference>
<gene>
    <name evidence="11" type="ORF">BDV28DRAFT_149500</name>
</gene>
<name>A0A5N6Z7C6_9EURO</name>
<dbReference type="Pfam" id="PF20255">
    <property type="entry name" value="DUF6606"/>
    <property type="match status" value="1"/>
</dbReference>
<dbReference type="InterPro" id="IPR027417">
    <property type="entry name" value="P-loop_NTPase"/>
</dbReference>
<keyword evidence="6" id="KW-0788">Thiol protease</keyword>
<feature type="domain" description="DUF3645" evidence="9">
    <location>
        <begin position="2373"/>
        <end position="2405"/>
    </location>
</feature>
<organism evidence="11 12">
    <name type="scientific">Aspergillus coremiiformis</name>
    <dbReference type="NCBI Taxonomy" id="138285"/>
    <lineage>
        <taxon>Eukaryota</taxon>
        <taxon>Fungi</taxon>
        <taxon>Dikarya</taxon>
        <taxon>Ascomycota</taxon>
        <taxon>Pezizomycotina</taxon>
        <taxon>Eurotiomycetes</taxon>
        <taxon>Eurotiomycetidae</taxon>
        <taxon>Eurotiales</taxon>
        <taxon>Aspergillaceae</taxon>
        <taxon>Aspergillus</taxon>
        <taxon>Aspergillus subgen. Circumdati</taxon>
    </lineage>
</organism>
<dbReference type="InterPro" id="IPR046541">
    <property type="entry name" value="DUF6606"/>
</dbReference>
<evidence type="ECO:0000313" key="11">
    <source>
        <dbReference type="EMBL" id="KAE8351950.1"/>
    </source>
</evidence>
<protein>
    <recommendedName>
        <fullName evidence="2">ubiquitinyl hydrolase 1</fullName>
        <ecNumber evidence="2">3.4.19.12</ecNumber>
    </recommendedName>
</protein>
<evidence type="ECO:0000256" key="5">
    <source>
        <dbReference type="ARBA" id="ARBA00022801"/>
    </source>
</evidence>
<sequence>MTVISLTFNHVALPPKLPGKQETEAQVQEVQNDLLSRVLDALNKLKEIGDANAAIIWQSIEKTLRRCGEVNTEGWINEESILSTLKELQPGDAIIVHVALQNACILIRYSSDDANIIFETFETSPTAEATLAAKGALQWDFPGAAVSLPLCEFENPVFQKSFAAFVARASSEVLDEFCPKTRKAGVEVSETRDTVDPAIITQFLMTLLETNGSRIHPKLLRKRVKDDVCWDKAELPWRRSPFWLVLRVCIQRLLYLHLGPDLGRMQYKFFMCMLMAHLLKDSVNMVDHEQCNFLKTKLCRRLAKLETEKQNSSPTVRDAHTLLFAGVGLLCQKSIDIAMGAFEAHWAHFKKRTKRRIELLPRVAEDNDLRLTLRNSLPYLEDVLNRSRKSQDAQKIIDPTALSENSRKDTTEQFNSLTTLYTTLTEMELTIESQPRELPKSKAKCEALCIQLSRQIEDYMSAVGNAYDDDPEQMSIFILSIFELWVCMDRCAIIVYPLLADYHPWLKPELLDVLLLSRRYHMERLQDIQNYLHERCARATVKTMTIFSDPCPGNFTVRYFNTKEASDLLSLQQTIEMKSLAARCKKEEELQQTNAQYKDLTEKRATTSCHQRRLPDGKHDIKGCSHCYYGRRRRRLGINVHEDFLPSESNFAQKRCTVFELGVPKTFASYRDTTWRIIYSLCHQIHDSPAAEKPEMLLGNYSQLMRYKNSNANQRITLASRTKSYLGTHYKSKKLPATAKNILLPLGLYFSYYDADQDVWLAEFPKGLTFAHHFAMHLPKNLPFAALYSTPAFAPDEPGPSSYKAVASITQCPPRLSVHEFVAHQNVAGGRHRRWLSILIELGSSNINFSLQDTMILFRLLALQAGPQLEKDSLRTVHCVFRDVNFCQKLIEQIQQHLDIISANWRENHYMETLLTLTIQLCAFACPESYKQAHDILLKIRGITLAWTTALRSEMRRSREADTAESAARYCFLSALLCRRTFAPQAYSGQEFDAENLKHFIEATLTLQESLVVDLTKFTTLTRSMLVRDIKTTATLRGMLRKLAPKYQNSLVSAIDACWPGGEFTSREYTQWQFLPYPQDWWLMSTTQATEFTMSQVVHYHLLEGHLLVNGQPMGKLPSEIRDSEVLKELFGNQRLVAYPSNIPEMSHMLANDQEGHQIHLGYRRQQLVIRAQKLDRTLELVPRQVFGEGADMDLPGQLVANCFHWLDLNSGKIEIRRPQRLWKESNWSINIRTRRAQGRYASLVDPRSVLFGLVANVFRNFEQPHMLIVIQPFKGNLTVELKRMDLTFYVNRKNLLQCKQLTAEIDPNQDAGTLYGLLSMLVLRNIHNRSQRSVIIPVGRHSFRRQGIHVLVETENIGDYATYNIDNILGRLHSPPEPRLLYNKALLHAVTSHFIPDPLTGRTGAEEALSWLQSGYCQPWDPLDRGSLEVLKIILALTPRRVYYPSDRKTQQTVHWDDQITITIQHDGYQPIIDCILKKSERLAAFELNGKSGSIEAPATVPHLSDRARLRRSIYERPGILSSEATLPPDLPYIARDHPRFSKRTSNVREIIHLLKERPSFFHTTSKLASIFEGWPLIGGYTTKFMPYSIGECIGTEHSHEWGGWVNLCKSCALEDAYHLMFQLGLMAFGKGVNMAALRVIVAFFLLDGLKKLAIPPYPCFTDFEIGGKPSFDMLFNRVRSSCKPYIDSRVTNMKTKKKKKSKQVDNSHEEIRRTEVTREEYDSMCANECTMFATFLLNQWPCAEPSIDGFDSNYLDVTLAMSEVVPEWFGLYKNLQLSIHVSEVQRILDRHSAVTNTGGTPFICPRLNIFKGTESRYVIPRLGEELIHKPGPRIDTRHDLQKVKLWAATRTTSSSSSLLSDDKPQIGPEVKEIEAIVRDVMKSHCPVKLKYGEDLKGSIDALKLVKRVDKREISVDIDFHVGARKFNGEIHETQTIVSQYHSQITHALSCGDPRFKWLRQSNLWPCVTPMSILQQLGSTFDRSFGPNMKEALILYGLAIVKLQRLNRMKEAFGKRDEGMLNQEYKNHGHVNWRPYDYPDWLLLEIDANIQIREEQVTVAQEMISPHSGSNSVLQMNMGQGKTSVIIAMVVSQLADRKMLTRLLVPKALLSQTAQILQSRLGGLLCREITYIPFSRRTPTTPHIIGEYRQLHEDMLHKSGIILGIPEHVLSFKLSGLQRLSDGKITEATGMVIVQRWLDGICRDILDECDFTLATKTQLIYPSGSELMVDGHPSRWEVTMCVLSLVARHLPDLGQDFPHSIDVVERTSTGFPVAYFLRKDVEQALAQRIVDNVVYGQTSILPLWNSTNEERDTVRSFISQETVNQTVIERVSILFPDAPQARKNLYLLRGLIAHGILLLCLKKRWNVQYGLHPNRAPMAVPFHAKGVPSEHAEWGHPDVAILFTCLSFYHQGLTENQLQQSLEEVLRSDDPAIEYDRWTQTSLTLPETLRHWNTINVDDRGQLTEIWRHLRLKTVVINHFLRKFVFPVHAKQFSVKLQASGWDLPLYMNSHRTTAAKLKGPGITTGFSGTNDNRRLLPLPIKQQDLPGLSHTNAEVLTYLLQERNRPYKIAANPRGTRFSELDLLKYLKRNKIRILIDAGAFILEMNNQALARAWLQEDDQAQAAVYFRQDNQAWVQYKTGRATPLLSTPFAENMENCVVYIDEAHTRGTDLKLPPHARGALTLGLNQTKDHTVQAAMRLRQLRTTQSVTFISPPEVHQSILDVRKKRVHDRIDSSDVLAWLINQTCNSNRDLQPLYLSQGVDFCQRMQAFISHNKFLDNPDHRNAYVEHLKRPEQQTLEHLYEPKSHEQRDIVCSSRTAVGSLPGNLKSYMLQLRQIYAQSNVDGSLTKSALEEVEQEREVAFEVEQEREMQRPLTMKAHTFPGLHQSIRNFMVLGCLKGNGGYVKAATVLGSTDLGRKHGFDASRLLRHLYVSTEFTKTVVTKRAKGIDNFLRPVNWLLWNSQTNVGLVIIPEEAEELIPMLRAMQSSSVHLIMYAAPFTRRMLHFDRLNYYALPSLPAGWSPPLWLPFELGVLGGRLYFDFSDYEFLLEKLQLDPENPTGHAYAADSSEAAVQNQSVVRNQLHFLQEWLTLRRQGQDISHTPMGYVCQGSRLRGDHPFFLTRKAEEEMEDADRHLFYTTNYRASDENEEEYYDSDEDYNEVGIIEGGEDGGSDVEMQDVE</sequence>
<dbReference type="SUPFAM" id="SSF52540">
    <property type="entry name" value="P-loop containing nucleoside triphosphate hydrolases"/>
    <property type="match status" value="1"/>
</dbReference>
<keyword evidence="12" id="KW-1185">Reference proteome</keyword>
<feature type="compositionally biased region" description="Acidic residues" evidence="7">
    <location>
        <begin position="3170"/>
        <end position="3184"/>
    </location>
</feature>
<dbReference type="PANTHER" id="PTHR13367">
    <property type="entry name" value="UBIQUITIN THIOESTERASE"/>
    <property type="match status" value="1"/>
</dbReference>
<evidence type="ECO:0000256" key="4">
    <source>
        <dbReference type="ARBA" id="ARBA00022786"/>
    </source>
</evidence>
<dbReference type="GO" id="GO:0004843">
    <property type="term" value="F:cysteine-type deubiquitinase activity"/>
    <property type="evidence" value="ECO:0007669"/>
    <property type="project" value="UniProtKB-EC"/>
</dbReference>
<dbReference type="InterPro" id="IPR022105">
    <property type="entry name" value="DUF3645"/>
</dbReference>
<evidence type="ECO:0000256" key="3">
    <source>
        <dbReference type="ARBA" id="ARBA00022670"/>
    </source>
</evidence>
<dbReference type="PANTHER" id="PTHR13367:SF33">
    <property type="entry name" value="P-LOOP CONTAINING NUCLEOSIDE TRIPHOSPHATE HYDROLASE PROTEIN"/>
    <property type="match status" value="1"/>
</dbReference>
<evidence type="ECO:0000256" key="2">
    <source>
        <dbReference type="ARBA" id="ARBA00012759"/>
    </source>
</evidence>
<evidence type="ECO:0000256" key="1">
    <source>
        <dbReference type="ARBA" id="ARBA00000707"/>
    </source>
</evidence>
<evidence type="ECO:0000259" key="8">
    <source>
        <dbReference type="Pfam" id="PF12340"/>
    </source>
</evidence>
<feature type="region of interest" description="Disordered" evidence="7">
    <location>
        <begin position="3148"/>
        <end position="3184"/>
    </location>
</feature>
<keyword evidence="4" id="KW-0833">Ubl conjugation pathway</keyword>
<dbReference type="EMBL" id="ML739148">
    <property type="protein sequence ID" value="KAE8351950.1"/>
    <property type="molecule type" value="Genomic_DNA"/>
</dbReference>
<evidence type="ECO:0000259" key="10">
    <source>
        <dbReference type="Pfam" id="PF20255"/>
    </source>
</evidence>
<evidence type="ECO:0000313" key="12">
    <source>
        <dbReference type="Proteomes" id="UP000327118"/>
    </source>
</evidence>
<proteinExistence type="predicted"/>